<dbReference type="PROSITE" id="PS51747">
    <property type="entry name" value="CYT_DCMP_DEAMINASES_2"/>
    <property type="match status" value="1"/>
</dbReference>
<feature type="binding site" evidence="19">
    <location>
        <position position="47"/>
    </location>
    <ligand>
        <name>Zn(2+)</name>
        <dbReference type="ChEBI" id="CHEBI:29105"/>
        <note>catalytic</note>
    </ligand>
</feature>
<sequence>MILDSDGEVAGRGATEPAGGRHAEIVALDEAGTRARGGRAIVTLEPCNHTGRTGPCTQALLAAGIVRVDYLFADPFELASGGANSLASAGVEVHGPYLPHPSQAAPWTPVQGVEAWLRGVKNKRPYVILKLAATMDGRVAASDGSSQWITGAAARGHAHARRAQVDAILVGTGTVEADDPKLTARDDSGQPLPKELQPLRVVMGNRSIPEDAAVMQQPGETFLARSHDVHQVLAQLHSRGVVTVLVEGGPSVAAAFMNAGVVDEINYYCAPAVLGAGFNAMDGSTLEMGRTIQDLQRFRPREIQILGNDICWVLTAGEKG</sequence>
<comment type="similarity">
    <text evidence="4">In the N-terminal section; belongs to the cytidine and deoxycytidylate deaminase family.</text>
</comment>
<dbReference type="PANTHER" id="PTHR38011:SF7">
    <property type="entry name" value="2,5-DIAMINO-6-RIBOSYLAMINO-4(3H)-PYRIMIDINONE 5'-PHOSPHATE REDUCTASE"/>
    <property type="match status" value="1"/>
</dbReference>
<evidence type="ECO:0000256" key="16">
    <source>
        <dbReference type="ARBA" id="ARBA00049886"/>
    </source>
</evidence>
<keyword evidence="14" id="KW-0511">Multifunctional enzyme</keyword>
<dbReference type="eggNOG" id="COG0117">
    <property type="taxonomic scope" value="Bacteria"/>
</dbReference>
<dbReference type="STRING" id="662755.CRES_1091"/>
<evidence type="ECO:0000256" key="12">
    <source>
        <dbReference type="ARBA" id="ARBA00022857"/>
    </source>
</evidence>
<evidence type="ECO:0000313" key="22">
    <source>
        <dbReference type="EMBL" id="AEI09447.1"/>
    </source>
</evidence>
<evidence type="ECO:0000256" key="15">
    <source>
        <dbReference type="ARBA" id="ARBA00049861"/>
    </source>
</evidence>
<comment type="catalytic activity">
    <reaction evidence="15">
        <text>5-amino-6-(5-phospho-D-ribitylamino)uracil + NADP(+) = 5-amino-6-(5-phospho-D-ribosylamino)uracil + NADPH + H(+)</text>
        <dbReference type="Rhea" id="RHEA:17845"/>
        <dbReference type="ChEBI" id="CHEBI:15378"/>
        <dbReference type="ChEBI" id="CHEBI:57783"/>
        <dbReference type="ChEBI" id="CHEBI:58349"/>
        <dbReference type="ChEBI" id="CHEBI:58421"/>
        <dbReference type="ChEBI" id="CHEBI:58453"/>
        <dbReference type="EC" id="1.1.1.193"/>
    </reaction>
</comment>
<dbReference type="GO" id="GO:0008270">
    <property type="term" value="F:zinc ion binding"/>
    <property type="evidence" value="ECO:0007669"/>
    <property type="project" value="InterPro"/>
</dbReference>
<keyword evidence="12 18" id="KW-0521">NADP</keyword>
<feature type="binding site" evidence="18">
    <location>
        <position position="146"/>
    </location>
    <ligand>
        <name>substrate</name>
    </ligand>
</feature>
<feature type="binding site" evidence="18">
    <location>
        <position position="148"/>
    </location>
    <ligand>
        <name>NADP(+)</name>
        <dbReference type="ChEBI" id="CHEBI:58349"/>
    </ligand>
</feature>
<evidence type="ECO:0000256" key="6">
    <source>
        <dbReference type="ARBA" id="ARBA00012766"/>
    </source>
</evidence>
<dbReference type="GO" id="GO:0009231">
    <property type="term" value="P:riboflavin biosynthetic process"/>
    <property type="evidence" value="ECO:0007669"/>
    <property type="project" value="UniProtKB-UniPathway"/>
</dbReference>
<feature type="domain" description="CMP/dCMP-type deaminase" evidence="21">
    <location>
        <begin position="1"/>
        <end position="86"/>
    </location>
</feature>
<keyword evidence="23" id="KW-1185">Reference proteome</keyword>
<evidence type="ECO:0000256" key="19">
    <source>
        <dbReference type="PIRSR" id="PIRSR006769-3"/>
    </source>
</evidence>
<evidence type="ECO:0000256" key="14">
    <source>
        <dbReference type="ARBA" id="ARBA00023268"/>
    </source>
</evidence>
<feature type="binding site" evidence="18">
    <location>
        <position position="185"/>
    </location>
    <ligand>
        <name>substrate</name>
    </ligand>
</feature>
<dbReference type="Pfam" id="PF01872">
    <property type="entry name" value="RibD_C"/>
    <property type="match status" value="1"/>
</dbReference>
<dbReference type="eggNOG" id="COG1985">
    <property type="taxonomic scope" value="Bacteria"/>
</dbReference>
<evidence type="ECO:0000259" key="21">
    <source>
        <dbReference type="PROSITE" id="PS51747"/>
    </source>
</evidence>
<keyword evidence="10 19" id="KW-0479">Metal-binding</keyword>
<dbReference type="Gene3D" id="3.40.430.10">
    <property type="entry name" value="Dihydrofolate Reductase, subunit A"/>
    <property type="match status" value="2"/>
</dbReference>
<keyword evidence="9" id="KW-0686">Riboflavin biosynthesis</keyword>
<comment type="catalytic activity">
    <reaction evidence="16">
        <text>2,5-diamino-6-hydroxy-4-(5-phosphoribosylamino)-pyrimidine + H2O + H(+) = 5-amino-6-(5-phospho-D-ribosylamino)uracil + NH4(+)</text>
        <dbReference type="Rhea" id="RHEA:21868"/>
        <dbReference type="ChEBI" id="CHEBI:15377"/>
        <dbReference type="ChEBI" id="CHEBI:15378"/>
        <dbReference type="ChEBI" id="CHEBI:28938"/>
        <dbReference type="ChEBI" id="CHEBI:58453"/>
        <dbReference type="ChEBI" id="CHEBI:58614"/>
        <dbReference type="EC" id="3.5.4.26"/>
    </reaction>
</comment>
<dbReference type="GO" id="GO:0008703">
    <property type="term" value="F:5-amino-6-(5-phosphoribosylamino)uracil reductase activity"/>
    <property type="evidence" value="ECO:0007669"/>
    <property type="project" value="UniProtKB-EC"/>
</dbReference>
<dbReference type="SUPFAM" id="SSF53597">
    <property type="entry name" value="Dihydrofolate reductase-like"/>
    <property type="match status" value="1"/>
</dbReference>
<feature type="binding site" evidence="18">
    <location>
        <begin position="249"/>
        <end position="255"/>
    </location>
    <ligand>
        <name>NADP(+)</name>
        <dbReference type="ChEBI" id="CHEBI:58349"/>
    </ligand>
</feature>
<feature type="binding site" evidence="19">
    <location>
        <position position="56"/>
    </location>
    <ligand>
        <name>Zn(2+)</name>
        <dbReference type="ChEBI" id="CHEBI:29105"/>
        <note>catalytic</note>
    </ligand>
</feature>
<feature type="binding site" evidence="18">
    <location>
        <position position="162"/>
    </location>
    <ligand>
        <name>substrate</name>
    </ligand>
</feature>
<dbReference type="UniPathway" id="UPA00275">
    <property type="reaction ID" value="UER00401"/>
</dbReference>
<comment type="cofactor">
    <cofactor evidence="19">
        <name>Zn(2+)</name>
        <dbReference type="ChEBI" id="CHEBI:29105"/>
    </cofactor>
    <text evidence="19">Binds 1 zinc ion.</text>
</comment>
<dbReference type="InterPro" id="IPR016192">
    <property type="entry name" value="APOBEC/CMP_deaminase_Zn-bd"/>
</dbReference>
<dbReference type="InterPro" id="IPR050765">
    <property type="entry name" value="Riboflavin_Biosynth_HTPR"/>
</dbReference>
<organism evidence="22 23">
    <name type="scientific">Corynebacterium resistens (strain DSM 45100 / JCM 12819 / GTC 2026 / SICGH 158)</name>
    <dbReference type="NCBI Taxonomy" id="662755"/>
    <lineage>
        <taxon>Bacteria</taxon>
        <taxon>Bacillati</taxon>
        <taxon>Actinomycetota</taxon>
        <taxon>Actinomycetes</taxon>
        <taxon>Mycobacteriales</taxon>
        <taxon>Corynebacteriaceae</taxon>
        <taxon>Corynebacterium</taxon>
    </lineage>
</organism>
<feature type="binding site" evidence="18">
    <location>
        <position position="182"/>
    </location>
    <ligand>
        <name>substrate</name>
    </ligand>
</feature>
<evidence type="ECO:0000256" key="5">
    <source>
        <dbReference type="ARBA" id="ARBA00007417"/>
    </source>
</evidence>
<dbReference type="InterPro" id="IPR002125">
    <property type="entry name" value="CMP_dCMP_dom"/>
</dbReference>
<dbReference type="AlphaFoldDB" id="F8E2Y7"/>
<evidence type="ECO:0000256" key="10">
    <source>
        <dbReference type="ARBA" id="ARBA00022723"/>
    </source>
</evidence>
<evidence type="ECO:0000313" key="23">
    <source>
        <dbReference type="Proteomes" id="UP000000492"/>
    </source>
</evidence>
<dbReference type="GO" id="GO:0008835">
    <property type="term" value="F:diaminohydroxyphosphoribosylaminopyrimidine deaminase activity"/>
    <property type="evidence" value="ECO:0007669"/>
    <property type="project" value="UniProtKB-EC"/>
</dbReference>
<accession>F8E2Y7</accession>
<evidence type="ECO:0000256" key="13">
    <source>
        <dbReference type="ARBA" id="ARBA00023002"/>
    </source>
</evidence>
<dbReference type="PANTHER" id="PTHR38011">
    <property type="entry name" value="DIHYDROFOLATE REDUCTASE FAMILY PROTEIN (AFU_ORTHOLOGUE AFUA_8G06820)"/>
    <property type="match status" value="1"/>
</dbReference>
<proteinExistence type="inferred from homology"/>
<dbReference type="EMBL" id="CP002857">
    <property type="protein sequence ID" value="AEI09447.1"/>
    <property type="molecule type" value="Genomic_DNA"/>
</dbReference>
<feature type="binding site" evidence="18">
    <location>
        <position position="132"/>
    </location>
    <ligand>
        <name>NADP(+)</name>
        <dbReference type="ChEBI" id="CHEBI:58349"/>
    </ligand>
</feature>
<dbReference type="EC" id="3.5.4.26" evidence="6"/>
<evidence type="ECO:0000256" key="11">
    <source>
        <dbReference type="ARBA" id="ARBA00022833"/>
    </source>
</evidence>
<feature type="region of interest" description="Disordered" evidence="20">
    <location>
        <begin position="1"/>
        <end position="21"/>
    </location>
</feature>
<comment type="pathway">
    <text evidence="3">Cofactor biosynthesis; riboflavin biosynthesis; 5-amino-6-(D-ribitylamino)uracil from GTP: step 3/4.</text>
</comment>
<dbReference type="PROSITE" id="PS00903">
    <property type="entry name" value="CYT_DCMP_DEAMINASES_1"/>
    <property type="match status" value="1"/>
</dbReference>
<keyword evidence="11 19" id="KW-0862">Zinc</keyword>
<feature type="binding site" evidence="19">
    <location>
        <position position="22"/>
    </location>
    <ligand>
        <name>Zn(2+)</name>
        <dbReference type="ChEBI" id="CHEBI:29105"/>
        <note>catalytic</note>
    </ligand>
</feature>
<feature type="binding site" evidence="18">
    <location>
        <position position="174"/>
    </location>
    <ligand>
        <name>NADP(+)</name>
        <dbReference type="ChEBI" id="CHEBI:58349"/>
    </ligand>
</feature>
<feature type="binding site" evidence="18">
    <location>
        <position position="247"/>
    </location>
    <ligand>
        <name>substrate</name>
    </ligand>
</feature>
<dbReference type="PIRSF" id="PIRSF006769">
    <property type="entry name" value="RibD"/>
    <property type="match status" value="1"/>
</dbReference>
<comment type="similarity">
    <text evidence="5">In the C-terminal section; belongs to the HTP reductase family.</text>
</comment>
<evidence type="ECO:0000256" key="8">
    <source>
        <dbReference type="ARBA" id="ARBA00019930"/>
    </source>
</evidence>
<evidence type="ECO:0000256" key="3">
    <source>
        <dbReference type="ARBA" id="ARBA00004910"/>
    </source>
</evidence>
<dbReference type="Pfam" id="PF00383">
    <property type="entry name" value="dCMP_cyt_deam_1"/>
    <property type="match status" value="1"/>
</dbReference>
<dbReference type="InterPro" id="IPR004794">
    <property type="entry name" value="Eubact_RibD"/>
</dbReference>
<protein>
    <recommendedName>
        <fullName evidence="8">Riboflavin biosynthesis protein RibD</fullName>
        <ecNumber evidence="7">1.1.1.193</ecNumber>
        <ecNumber evidence="6">3.5.4.26</ecNumber>
    </recommendedName>
</protein>
<dbReference type="InterPro" id="IPR002734">
    <property type="entry name" value="RibDG_C"/>
</dbReference>
<evidence type="ECO:0000256" key="4">
    <source>
        <dbReference type="ARBA" id="ARBA00005259"/>
    </source>
</evidence>
<dbReference type="EC" id="1.1.1.193" evidence="7"/>
<dbReference type="InterPro" id="IPR016193">
    <property type="entry name" value="Cytidine_deaminase-like"/>
</dbReference>
<feature type="binding site" evidence="18">
    <location>
        <position position="178"/>
    </location>
    <ligand>
        <name>NADP(+)</name>
        <dbReference type="ChEBI" id="CHEBI:58349"/>
    </ligand>
</feature>
<feature type="active site" description="Proton donor" evidence="17">
    <location>
        <position position="24"/>
    </location>
</feature>
<dbReference type="HOGENOM" id="CLU_036590_1_0_11"/>
<comment type="pathway">
    <text evidence="2">Cofactor biosynthesis; riboflavin biosynthesis; 5-amino-6-(D-ribitylamino)uracil from GTP: step 2/4.</text>
</comment>
<dbReference type="InterPro" id="IPR024072">
    <property type="entry name" value="DHFR-like_dom_sf"/>
</dbReference>
<dbReference type="KEGG" id="crd:CRES_1091"/>
<dbReference type="Gene3D" id="3.40.140.10">
    <property type="entry name" value="Cytidine Deaminase, domain 2"/>
    <property type="match status" value="1"/>
</dbReference>
<name>F8E2Y7_CORRG</name>
<evidence type="ECO:0000256" key="2">
    <source>
        <dbReference type="ARBA" id="ARBA00004882"/>
    </source>
</evidence>
<evidence type="ECO:0000256" key="1">
    <source>
        <dbReference type="ARBA" id="ARBA00002151"/>
    </source>
</evidence>
<dbReference type="Proteomes" id="UP000000492">
    <property type="component" value="Chromosome"/>
</dbReference>
<dbReference type="NCBIfam" id="TIGR00326">
    <property type="entry name" value="eubact_ribD"/>
    <property type="match status" value="1"/>
</dbReference>
<evidence type="ECO:0000256" key="17">
    <source>
        <dbReference type="PIRSR" id="PIRSR006769-1"/>
    </source>
</evidence>
<keyword evidence="13 22" id="KW-0560">Oxidoreductase</keyword>
<evidence type="ECO:0000256" key="7">
    <source>
        <dbReference type="ARBA" id="ARBA00013173"/>
    </source>
</evidence>
<gene>
    <name evidence="22" type="primary">ribD</name>
    <name evidence="22" type="ordered locus">CRES_1091</name>
</gene>
<evidence type="ECO:0000256" key="18">
    <source>
        <dbReference type="PIRSR" id="PIRSR006769-2"/>
    </source>
</evidence>
<evidence type="ECO:0000256" key="20">
    <source>
        <dbReference type="SAM" id="MobiDB-lite"/>
    </source>
</evidence>
<reference evidence="22 23" key="1">
    <citation type="journal article" date="2012" name="BMC Genomics">
        <title>Complete genome sequence, lifestyle, and multi-drug resistance of the human pathogen Corynebacterium resistens DSM 45100 isolated from blood samples of a leukemia patient.</title>
        <authorList>
            <person name="Schroder J."/>
            <person name="Maus I."/>
            <person name="Meyer K."/>
            <person name="Wordemann S."/>
            <person name="Blom J."/>
            <person name="Jaenicke S."/>
            <person name="Schneider J."/>
            <person name="Trost E."/>
            <person name="Tauch A."/>
        </authorList>
    </citation>
    <scope>NUCLEOTIDE SEQUENCE [LARGE SCALE GENOMIC DNA]</scope>
    <source>
        <strain evidence="23">DSM 45100 / JCM 12819 / CCUG 50093 / GTC 2026 / SICGH 158</strain>
    </source>
</reference>
<dbReference type="SUPFAM" id="SSF53927">
    <property type="entry name" value="Cytidine deaminase-like"/>
    <property type="match status" value="1"/>
</dbReference>
<comment type="function">
    <text evidence="1">Converts 2,5-diamino-6-(ribosylamino)-4(3h)-pyrimidinone 5'-phosphate into 5-amino-6-(ribosylamino)-2,4(1h,3h)-pyrimidinedione 5'-phosphate.</text>
</comment>
<evidence type="ECO:0000256" key="9">
    <source>
        <dbReference type="ARBA" id="ARBA00022619"/>
    </source>
</evidence>